<keyword evidence="5" id="KW-1185">Reference proteome</keyword>
<evidence type="ECO:0000256" key="2">
    <source>
        <dbReference type="SAM" id="Phobius"/>
    </source>
</evidence>
<proteinExistence type="predicted"/>
<gene>
    <name evidence="4" type="ORF">ACFP7A_12415</name>
</gene>
<dbReference type="Gene3D" id="3.40.50.300">
    <property type="entry name" value="P-loop containing nucleotide triphosphate hydrolases"/>
    <property type="match status" value="2"/>
</dbReference>
<feature type="transmembrane region" description="Helical" evidence="2">
    <location>
        <begin position="439"/>
        <end position="458"/>
    </location>
</feature>
<dbReference type="SUPFAM" id="SSF52540">
    <property type="entry name" value="P-loop containing nucleoside triphosphate hydrolases"/>
    <property type="match status" value="1"/>
</dbReference>
<dbReference type="Pfam" id="PF13514">
    <property type="entry name" value="AAA_27"/>
    <property type="match status" value="1"/>
</dbReference>
<accession>A0ABW1WID2</accession>
<keyword evidence="2" id="KW-0812">Transmembrane</keyword>
<dbReference type="RefSeq" id="WP_290443612.1">
    <property type="nucleotide sequence ID" value="NZ_JAMXWN010000016.1"/>
</dbReference>
<dbReference type="InterPro" id="IPR027417">
    <property type="entry name" value="P-loop_NTPase"/>
</dbReference>
<dbReference type="PANTHER" id="PTHR41259:SF1">
    <property type="entry name" value="DOUBLE-STRAND BREAK REPAIR RAD50 ATPASE, PUTATIVE-RELATED"/>
    <property type="match status" value="1"/>
</dbReference>
<evidence type="ECO:0000259" key="3">
    <source>
        <dbReference type="Pfam" id="PF13514"/>
    </source>
</evidence>
<reference evidence="5" key="1">
    <citation type="journal article" date="2019" name="Int. J. Syst. Evol. Microbiol.">
        <title>The Global Catalogue of Microorganisms (GCM) 10K type strain sequencing project: providing services to taxonomists for standard genome sequencing and annotation.</title>
        <authorList>
            <consortium name="The Broad Institute Genomics Platform"/>
            <consortium name="The Broad Institute Genome Sequencing Center for Infectious Disease"/>
            <person name="Wu L."/>
            <person name="Ma J."/>
        </authorList>
    </citation>
    <scope>NUCLEOTIDE SEQUENCE [LARGE SCALE GENOMIC DNA]</scope>
    <source>
        <strain evidence="5">CCUG 42001</strain>
    </source>
</reference>
<organism evidence="4 5">
    <name type="scientific">Sporolactobacillus kofuensis</name>
    <dbReference type="NCBI Taxonomy" id="269672"/>
    <lineage>
        <taxon>Bacteria</taxon>
        <taxon>Bacillati</taxon>
        <taxon>Bacillota</taxon>
        <taxon>Bacilli</taxon>
        <taxon>Bacillales</taxon>
        <taxon>Sporolactobacillaceae</taxon>
        <taxon>Sporolactobacillus</taxon>
    </lineage>
</organism>
<sequence length="935" mass="107755">MKITSLEIAQFGRFTQNKIILPSSSFAIIYGKNEAGKSTVMQFILSLLFGFPQKKVLEKWKGKHQSGPFGGSLSFIADDGVTYRLDRSLGENPHLVSANGTPGDFHAFMRGMDQILYKNVFCFDLDGLRNIEQKTPTDLNDLLLGAGMIGSGALGKLEQMLEKNCGQLFKKSGKKPQINQLFADLNNCSADLKLWEQKLDTFQTLQENINTNKIHLAELENQEKNLQQQYHQWTSFSATKPLLLNLRAMESEMKDLENLPEFPLNGKENYVDLCKTERTLHDECTTLNDQIETLDESIRVIHVDAQWLEEEPALNQLFHQATVHEQNERERYRLKAELLEQRAQFETLVRQLGPKWSIESIRNASSSFSLSAELKEKLAVWKEKLKDCQDSERDIKRAKEKVHFLEKRMQEMRADSLTVGSRTTSRAQSPANHSSQRSFVFWTILVIAIALSISSAWLITPLTAIPVFLFGGVMAGGFLIFSRQGSGNSSSADQQEQRHLAEFSLIADQLTTEKMSIEAKSEQLKACAQLCKEREEKLHVWLGENGYAVDHLEWAEDIVHLVERAKEKDHRIALLMKQIQPLLQAHEAFEQESIRIAQKFGLTEGDVPYIEKCYHQAREKRNQRDDLLTKRVMLINQKERYTKRMIKLAEDKTHLLHLANVENEQQFYQAAEYAARAHELKKQIRECRSQLITLAGSETRLKALFSYLDDHKWEGNTEQAFKMRSAELKEKMRTIRAQLANDQASCDNMEENDSYRQTLDRYQALRTEANLTAKDWAVYQTAFWAIQKAKEQYRQHRLPRVMNEASQYFQMITDKRYESLQLDENGFSVRRSDGQNISAVELSRGTAEQLYLSLRLALMGMFGDYETFPLIIDDGFVNFDQDRSQKVYRILKEVAKKRQVILLTCHEHTFMHEHPEQVLVLNEQTNVQTNSSIIG</sequence>
<dbReference type="Proteomes" id="UP001596267">
    <property type="component" value="Unassembled WGS sequence"/>
</dbReference>
<feature type="domain" description="YhaN AAA" evidence="3">
    <location>
        <begin position="1"/>
        <end position="193"/>
    </location>
</feature>
<dbReference type="EMBL" id="JBHSTQ010000014">
    <property type="protein sequence ID" value="MFC6387402.1"/>
    <property type="molecule type" value="Genomic_DNA"/>
</dbReference>
<protein>
    <submittedName>
        <fullName evidence="4">AAA family ATPase</fullName>
    </submittedName>
</protein>
<evidence type="ECO:0000256" key="1">
    <source>
        <dbReference type="SAM" id="Coils"/>
    </source>
</evidence>
<evidence type="ECO:0000313" key="5">
    <source>
        <dbReference type="Proteomes" id="UP001596267"/>
    </source>
</evidence>
<evidence type="ECO:0000313" key="4">
    <source>
        <dbReference type="EMBL" id="MFC6387402.1"/>
    </source>
</evidence>
<dbReference type="PANTHER" id="PTHR41259">
    <property type="entry name" value="DOUBLE-STRAND BREAK REPAIR RAD50 ATPASE, PUTATIVE-RELATED"/>
    <property type="match status" value="1"/>
</dbReference>
<dbReference type="InterPro" id="IPR038734">
    <property type="entry name" value="YhaN_AAA"/>
</dbReference>
<keyword evidence="2" id="KW-0472">Membrane</keyword>
<keyword evidence="1" id="KW-0175">Coiled coil</keyword>
<feature type="coiled-coil region" evidence="1">
    <location>
        <begin position="371"/>
        <end position="415"/>
    </location>
</feature>
<keyword evidence="2" id="KW-1133">Transmembrane helix</keyword>
<feature type="coiled-coil region" evidence="1">
    <location>
        <begin position="202"/>
        <end position="236"/>
    </location>
</feature>
<comment type="caution">
    <text evidence="4">The sequence shown here is derived from an EMBL/GenBank/DDBJ whole genome shotgun (WGS) entry which is preliminary data.</text>
</comment>
<name>A0ABW1WID2_9BACL</name>
<feature type="transmembrane region" description="Helical" evidence="2">
    <location>
        <begin position="464"/>
        <end position="481"/>
    </location>
</feature>